<sequence length="257" mass="27898">MMVTPFGPQLPADPPPPGHRNRGLIIAVVTLSVLLLVACSGLLGGAFLLRSTERDAAEPATETRRSPATGNSAPSPAPRESAEPVPQGPQRSDYAATEISDLSNVCDGILYYPQSPKRAGKAPHPVVLLIGDGPGNHRRQDNGYYYDEGLSKRVEQTWASEDPKNVQMVACLDRVSTGATIRRCKYDDPKPATLTLLKASYRLRVYEVATGRKLLDKAMGGDDQDCPYVVLFGPDKKIYAEVSDRSLLAALRNLVKR</sequence>
<evidence type="ECO:0000313" key="3">
    <source>
        <dbReference type="EMBL" id="SDZ04268.1"/>
    </source>
</evidence>
<proteinExistence type="predicted"/>
<keyword evidence="2" id="KW-0812">Transmembrane</keyword>
<organism evidence="3 4">
    <name type="scientific">Micromonospora pattaloongensis</name>
    <dbReference type="NCBI Taxonomy" id="405436"/>
    <lineage>
        <taxon>Bacteria</taxon>
        <taxon>Bacillati</taxon>
        <taxon>Actinomycetota</taxon>
        <taxon>Actinomycetes</taxon>
        <taxon>Micromonosporales</taxon>
        <taxon>Micromonosporaceae</taxon>
        <taxon>Micromonospora</taxon>
    </lineage>
</organism>
<dbReference type="EMBL" id="FNPH01000005">
    <property type="protein sequence ID" value="SDZ04268.1"/>
    <property type="molecule type" value="Genomic_DNA"/>
</dbReference>
<evidence type="ECO:0000256" key="1">
    <source>
        <dbReference type="SAM" id="MobiDB-lite"/>
    </source>
</evidence>
<dbReference type="AlphaFoldDB" id="A0A1H3PTK0"/>
<feature type="compositionally biased region" description="Basic and acidic residues" evidence="1">
    <location>
        <begin position="56"/>
        <end position="65"/>
    </location>
</feature>
<keyword evidence="4" id="KW-1185">Reference proteome</keyword>
<protein>
    <submittedName>
        <fullName evidence="3">Uncharacterized protein</fullName>
    </submittedName>
</protein>
<keyword evidence="2" id="KW-0472">Membrane</keyword>
<feature type="transmembrane region" description="Helical" evidence="2">
    <location>
        <begin position="24"/>
        <end position="49"/>
    </location>
</feature>
<evidence type="ECO:0000256" key="2">
    <source>
        <dbReference type="SAM" id="Phobius"/>
    </source>
</evidence>
<name>A0A1H3PTK0_9ACTN</name>
<accession>A0A1H3PTK0</accession>
<dbReference type="Proteomes" id="UP000242415">
    <property type="component" value="Unassembled WGS sequence"/>
</dbReference>
<keyword evidence="2" id="KW-1133">Transmembrane helix</keyword>
<evidence type="ECO:0000313" key="4">
    <source>
        <dbReference type="Proteomes" id="UP000242415"/>
    </source>
</evidence>
<gene>
    <name evidence="3" type="ORF">SAMN05444365_10510</name>
</gene>
<feature type="region of interest" description="Disordered" evidence="1">
    <location>
        <begin position="56"/>
        <end position="92"/>
    </location>
</feature>
<reference evidence="4" key="1">
    <citation type="submission" date="2016-10" db="EMBL/GenBank/DDBJ databases">
        <authorList>
            <person name="Varghese N."/>
            <person name="Submissions S."/>
        </authorList>
    </citation>
    <scope>NUCLEOTIDE SEQUENCE [LARGE SCALE GENOMIC DNA]</scope>
    <source>
        <strain evidence="4">DSM 45245</strain>
    </source>
</reference>